<evidence type="ECO:0000256" key="3">
    <source>
        <dbReference type="ARBA" id="ARBA00023043"/>
    </source>
</evidence>
<dbReference type="Pfam" id="PF12796">
    <property type="entry name" value="Ank_2"/>
    <property type="match status" value="1"/>
</dbReference>
<dbReference type="PROSITE" id="PS50088">
    <property type="entry name" value="ANK_REPEAT"/>
    <property type="match status" value="2"/>
</dbReference>
<evidence type="ECO:0000313" key="5">
    <source>
        <dbReference type="EMBL" id="KAL0266782.1"/>
    </source>
</evidence>
<dbReference type="InterPro" id="IPR017853">
    <property type="entry name" value="GH"/>
</dbReference>
<dbReference type="SUPFAM" id="SSF55545">
    <property type="entry name" value="beta-N-acetylhexosaminidase-like domain"/>
    <property type="match status" value="1"/>
</dbReference>
<dbReference type="PROSITE" id="PS50297">
    <property type="entry name" value="ANK_REP_REGION"/>
    <property type="match status" value="2"/>
</dbReference>
<name>A0AAW2HAL9_9NEOP</name>
<evidence type="ECO:0008006" key="6">
    <source>
        <dbReference type="Google" id="ProtNLM"/>
    </source>
</evidence>
<accession>A0AAW2HAL9</accession>
<dbReference type="InterPro" id="IPR036770">
    <property type="entry name" value="Ankyrin_rpt-contain_sf"/>
</dbReference>
<dbReference type="Gene3D" id="3.20.20.80">
    <property type="entry name" value="Glycosidases"/>
    <property type="match status" value="2"/>
</dbReference>
<organism evidence="5">
    <name type="scientific">Menopon gallinae</name>
    <name type="common">poultry shaft louse</name>
    <dbReference type="NCBI Taxonomy" id="328185"/>
    <lineage>
        <taxon>Eukaryota</taxon>
        <taxon>Metazoa</taxon>
        <taxon>Ecdysozoa</taxon>
        <taxon>Arthropoda</taxon>
        <taxon>Hexapoda</taxon>
        <taxon>Insecta</taxon>
        <taxon>Pterygota</taxon>
        <taxon>Neoptera</taxon>
        <taxon>Paraneoptera</taxon>
        <taxon>Psocodea</taxon>
        <taxon>Troctomorpha</taxon>
        <taxon>Phthiraptera</taxon>
        <taxon>Amblycera</taxon>
        <taxon>Menoponidae</taxon>
        <taxon>Menopon</taxon>
    </lineage>
</organism>
<dbReference type="SUPFAM" id="SSF48403">
    <property type="entry name" value="Ankyrin repeat"/>
    <property type="match status" value="1"/>
</dbReference>
<dbReference type="EMBL" id="JARGDH010000005">
    <property type="protein sequence ID" value="KAL0266783.1"/>
    <property type="molecule type" value="Genomic_DNA"/>
</dbReference>
<dbReference type="GO" id="GO:0031436">
    <property type="term" value="C:BRCA1-BARD1 complex"/>
    <property type="evidence" value="ECO:0007669"/>
    <property type="project" value="TreeGrafter"/>
</dbReference>
<protein>
    <recommendedName>
        <fullName evidence="6">Beta-hexosaminidase bacterial type N-terminal domain-containing protein</fullName>
    </recommendedName>
</protein>
<keyword evidence="2" id="KW-0378">Hydrolase</keyword>
<keyword evidence="1" id="KW-0677">Repeat</keyword>
<dbReference type="EMBL" id="JARGDH010000005">
    <property type="protein sequence ID" value="KAL0266782.1"/>
    <property type="molecule type" value="Genomic_DNA"/>
</dbReference>
<proteinExistence type="predicted"/>
<dbReference type="PANTHER" id="PTHR24171:SF11">
    <property type="entry name" value="26S PROTEASOME NON-ATPASE REGULATORY SUBUNIT 10"/>
    <property type="match status" value="1"/>
</dbReference>
<dbReference type="SMART" id="SM00248">
    <property type="entry name" value="ANK"/>
    <property type="match status" value="4"/>
</dbReference>
<feature type="repeat" description="ANK" evidence="4">
    <location>
        <begin position="161"/>
        <end position="193"/>
    </location>
</feature>
<dbReference type="GO" id="GO:0004842">
    <property type="term" value="F:ubiquitin-protein transferase activity"/>
    <property type="evidence" value="ECO:0007669"/>
    <property type="project" value="TreeGrafter"/>
</dbReference>
<feature type="repeat" description="ANK" evidence="4">
    <location>
        <begin position="128"/>
        <end position="160"/>
    </location>
</feature>
<dbReference type="AlphaFoldDB" id="A0AAW2HAL9"/>
<dbReference type="GO" id="GO:0016787">
    <property type="term" value="F:hydrolase activity"/>
    <property type="evidence" value="ECO:0007669"/>
    <property type="project" value="UniProtKB-KW"/>
</dbReference>
<gene>
    <name evidence="5" type="ORF">PYX00_009235</name>
</gene>
<dbReference type="GO" id="GO:0085020">
    <property type="term" value="P:protein K6-linked ubiquitination"/>
    <property type="evidence" value="ECO:0007669"/>
    <property type="project" value="TreeGrafter"/>
</dbReference>
<reference evidence="5" key="1">
    <citation type="journal article" date="2024" name="Gigascience">
        <title>Chromosome-level genome of the poultry shaft louse Menopon gallinae provides insight into the host-switching and adaptive evolution of parasitic lice.</title>
        <authorList>
            <person name="Xu Y."/>
            <person name="Ma L."/>
            <person name="Liu S."/>
            <person name="Liang Y."/>
            <person name="Liu Q."/>
            <person name="He Z."/>
            <person name="Tian L."/>
            <person name="Duan Y."/>
            <person name="Cai W."/>
            <person name="Li H."/>
            <person name="Song F."/>
        </authorList>
    </citation>
    <scope>NUCLEOTIDE SEQUENCE</scope>
    <source>
        <strain evidence="5">Cailab_2023a</strain>
    </source>
</reference>
<evidence type="ECO:0000256" key="2">
    <source>
        <dbReference type="ARBA" id="ARBA00022801"/>
    </source>
</evidence>
<dbReference type="Gene3D" id="3.30.379.10">
    <property type="entry name" value="Chitobiase/beta-hexosaminidase domain 2-like"/>
    <property type="match status" value="1"/>
</dbReference>
<dbReference type="InterPro" id="IPR002110">
    <property type="entry name" value="Ankyrin_rpt"/>
</dbReference>
<dbReference type="Gene3D" id="1.25.40.20">
    <property type="entry name" value="Ankyrin repeat-containing domain"/>
    <property type="match status" value="1"/>
</dbReference>
<evidence type="ECO:0000256" key="1">
    <source>
        <dbReference type="ARBA" id="ARBA00022737"/>
    </source>
</evidence>
<dbReference type="PANTHER" id="PTHR24171">
    <property type="entry name" value="ANKYRIN REPEAT DOMAIN-CONTAINING PROTEIN 39-RELATED"/>
    <property type="match status" value="1"/>
</dbReference>
<keyword evidence="3 4" id="KW-0040">ANK repeat</keyword>
<dbReference type="GO" id="GO:0070531">
    <property type="term" value="C:BRCA1-A complex"/>
    <property type="evidence" value="ECO:0007669"/>
    <property type="project" value="TreeGrafter"/>
</dbReference>
<evidence type="ECO:0000256" key="4">
    <source>
        <dbReference type="PROSITE-ProRule" id="PRU00023"/>
    </source>
</evidence>
<dbReference type="InterPro" id="IPR029018">
    <property type="entry name" value="Hex-like_dom2"/>
</dbReference>
<dbReference type="SUPFAM" id="SSF51445">
    <property type="entry name" value="(Trans)glycosidases"/>
    <property type="match status" value="1"/>
</dbReference>
<sequence length="901" mass="99454">MLNEVCDNIKAAIIHGRTDIIRSILNACDLEGSSGELTKERLLNTKLIPEGSFLLFATQLNQGDVVRSLLSSGADPNVCSAFDAVPNDGIKQIYIEELLRATANSELGRVKQLLDAGVDVNSYDTNDTRNSPLHWAACYGSKEVVAFLIENGAHVNSLNSCGATPLHDAVDRGDKKVCAELIQAGADISIIPHKGKFTGKTALMLARNKPEIMEIIKSKFKNIDNADNPEQFTKQEINALLNESDHSDQNDMIEHLANTHIKSPAKPLITNTNLHLLWPQPQKIIELSGPGFLPQKQLHISVLQGTASIHRVLDVWEISRPALLSLGYLVKIGDVQPSCGKFSSSPIECSVNSNLFRHQDAYQIHISANKIHMIANSLQGLHYSILTFTQLLKLNLDSPLPSVLIQDYSVLRHRGVLLDISPRGRIPNLEYLFSIIDLLSSLKINYLHLYTRLLPSCEWQLCYTKSEMVAIDRRSQDRFITLVPVLDVDDNVTVENLETAWQTFQEILTCFPNLTYIHIGPRLALLLTQTKEVFDELEETTSCCSHSLNHSVLDNSLTASNVGLNRFWPANATLMVCSNSLHAIGKNCLPKNVILMEYGFQADYDFRGWSKVFQEQGGIMCFSPGTASWNSLSGCPEAAICNIYAAVQAAQEENAIGIVVAHWSGSHHLTPHPFAGPGFLVGAGLSWNPSTHWDYLHTSLGELLDAHILQDTAGVAGKVILELGYIETYVLRNCRNQSPVDVSNLPDQDGTTLYKLLTDPDNVNLEHFALDIFARVAKLIKKYQKELLKAKLNCSFGDMVIQETLLSADLMLTACRIGRALLSLGVNPNSNMGLAVINLGVHNLPPTFRTDIANKLLAHIEQYKGAWLQRHLPAGLQTSLLILTAALHRFVPSDNCAGDFS</sequence>
<comment type="caution">
    <text evidence="5">The sequence shown here is derived from an EMBL/GenBank/DDBJ whole genome shotgun (WGS) entry which is preliminary data.</text>
</comment>